<evidence type="ECO:0000313" key="2">
    <source>
        <dbReference type="EMBL" id="MCP1103358.1"/>
    </source>
</evidence>
<feature type="region of interest" description="Disordered" evidence="1">
    <location>
        <begin position="1"/>
        <end position="56"/>
    </location>
</feature>
<comment type="caution">
    <text evidence="2">The sequence shown here is derived from an EMBL/GenBank/DDBJ whole genome shotgun (WGS) entry which is preliminary data.</text>
</comment>
<evidence type="ECO:0000313" key="3">
    <source>
        <dbReference type="Proteomes" id="UP001523566"/>
    </source>
</evidence>
<dbReference type="RefSeq" id="WP_262067132.1">
    <property type="nucleotide sequence ID" value="NZ_JAMXOD010000023.1"/>
</dbReference>
<feature type="compositionally biased region" description="Basic and acidic residues" evidence="1">
    <location>
        <begin position="1"/>
        <end position="17"/>
    </location>
</feature>
<accession>A0ABT1EBZ7</accession>
<organism evidence="2 3">
    <name type="scientific">Aequitasia blattaphilus</name>
    <dbReference type="NCBI Taxonomy" id="2949332"/>
    <lineage>
        <taxon>Bacteria</taxon>
        <taxon>Bacillati</taxon>
        <taxon>Bacillota</taxon>
        <taxon>Clostridia</taxon>
        <taxon>Lachnospirales</taxon>
        <taxon>Lachnospiraceae</taxon>
        <taxon>Aequitasia</taxon>
    </lineage>
</organism>
<reference evidence="2 3" key="1">
    <citation type="journal article" date="2022" name="Genome Biol. Evol.">
        <title>Host diet, physiology and behaviors set the stage for Lachnospiraceae cladogenesis.</title>
        <authorList>
            <person name="Vera-Ponce De Leon A."/>
            <person name="Schneider M."/>
            <person name="Jahnes B.C."/>
            <person name="Sadowski V."/>
            <person name="Camuy-Velez L.A."/>
            <person name="Duan J."/>
            <person name="Sabree Z.L."/>
        </authorList>
    </citation>
    <scope>NUCLEOTIDE SEQUENCE [LARGE SCALE GENOMIC DNA]</scope>
    <source>
        <strain evidence="2 3">PAL113</strain>
    </source>
</reference>
<keyword evidence="3" id="KW-1185">Reference proteome</keyword>
<gene>
    <name evidence="2" type="ORF">NK125_13175</name>
</gene>
<protein>
    <submittedName>
        <fullName evidence="2">Uncharacterized protein</fullName>
    </submittedName>
</protein>
<dbReference type="EMBL" id="JAMZFW010000023">
    <property type="protein sequence ID" value="MCP1103358.1"/>
    <property type="molecule type" value="Genomic_DNA"/>
</dbReference>
<name>A0ABT1EBZ7_9FIRM</name>
<proteinExistence type="predicted"/>
<evidence type="ECO:0000256" key="1">
    <source>
        <dbReference type="SAM" id="MobiDB-lite"/>
    </source>
</evidence>
<sequence>MSEKNKLPKSNGEKAEGTAEQDDEVEGYAYCNSHKSRCLNDCGGGGKATPFISDLN</sequence>
<dbReference type="Proteomes" id="UP001523566">
    <property type="component" value="Unassembled WGS sequence"/>
</dbReference>